<reference evidence="1" key="1">
    <citation type="submission" date="2020-11" db="EMBL/GenBank/DDBJ databases">
        <authorList>
            <person name="Davenport K.M."/>
            <person name="Bickhart D.M."/>
            <person name="Smith T.P.L."/>
            <person name="Murdoch B.M."/>
            <person name="Rosen B.D."/>
        </authorList>
    </citation>
    <scope>NUCLEOTIDE SEQUENCE [LARGE SCALE GENOMIC DNA]</scope>
    <source>
        <strain evidence="1">OAR_USU_Benz2616</strain>
    </source>
</reference>
<dbReference type="Ensembl" id="ENSOART00020048252.1">
    <property type="protein sequence ID" value="ENSOARP00020058918.1"/>
    <property type="gene ID" value="ENSOARG00020011128.2"/>
</dbReference>
<sequence length="200" mass="22903">GEVWGERVWRGQGANGVPKGGSASSPAGSWVCFLHFKKRRSGKILTQHIARGRQRVGCCQGLRSRGRWPLNEVPGEHSHPLRQCSPSSRVTTRLGFRPQGYLGCQALSEMIQFYLEEVMPQAENHGPDIKEHVNSLGEKLKTLRLRLRRCHRFLPCENKSKAVEQVKRVFNMLQERGVYKAMSEFDIFINYIESYMTTKM</sequence>
<protein>
    <submittedName>
        <fullName evidence="1">Interleukin 10</fullName>
    </submittedName>
</protein>
<accession>A0AC11EIM7</accession>
<reference evidence="1" key="2">
    <citation type="submission" date="2025-08" db="UniProtKB">
        <authorList>
            <consortium name="Ensembl"/>
        </authorList>
    </citation>
    <scope>IDENTIFICATION</scope>
</reference>
<organism evidence="1">
    <name type="scientific">Ovis aries</name>
    <name type="common">Sheep</name>
    <dbReference type="NCBI Taxonomy" id="9940"/>
    <lineage>
        <taxon>Eukaryota</taxon>
        <taxon>Metazoa</taxon>
        <taxon>Chordata</taxon>
        <taxon>Craniata</taxon>
        <taxon>Vertebrata</taxon>
        <taxon>Euteleostomi</taxon>
        <taxon>Mammalia</taxon>
        <taxon>Eutheria</taxon>
        <taxon>Laurasiatheria</taxon>
        <taxon>Artiodactyla</taxon>
        <taxon>Ruminantia</taxon>
        <taxon>Pecora</taxon>
        <taxon>Bovidae</taxon>
        <taxon>Caprinae</taxon>
        <taxon>Ovis</taxon>
    </lineage>
</organism>
<proteinExistence type="predicted"/>
<evidence type="ECO:0000313" key="1">
    <source>
        <dbReference type="Ensembl" id="ENSOARP00020058918.1"/>
    </source>
</evidence>
<name>A0AC11EIM7_SHEEP</name>
<reference evidence="1" key="3">
    <citation type="submission" date="2025-09" db="UniProtKB">
        <authorList>
            <consortium name="Ensembl"/>
        </authorList>
    </citation>
    <scope>IDENTIFICATION</scope>
</reference>
<gene>
    <name evidence="1" type="primary">IL10</name>
</gene>